<dbReference type="Gene3D" id="3.30.420.10">
    <property type="entry name" value="Ribonuclease H-like superfamily/Ribonuclease H"/>
    <property type="match status" value="1"/>
</dbReference>
<evidence type="ECO:0000256" key="3">
    <source>
        <dbReference type="SAM" id="MobiDB-lite"/>
    </source>
</evidence>
<gene>
    <name evidence="6" type="ORF">Tci_031350</name>
</gene>
<dbReference type="GO" id="GO:0008233">
    <property type="term" value="F:peptidase activity"/>
    <property type="evidence" value="ECO:0007669"/>
    <property type="project" value="UniProtKB-KW"/>
</dbReference>
<dbReference type="InterPro" id="IPR036875">
    <property type="entry name" value="Znf_CCHC_sf"/>
</dbReference>
<reference evidence="6" key="1">
    <citation type="journal article" date="2019" name="Sci. Rep.">
        <title>Draft genome of Tanacetum cinerariifolium, the natural source of mosquito coil.</title>
        <authorList>
            <person name="Yamashiro T."/>
            <person name="Shiraishi A."/>
            <person name="Satake H."/>
            <person name="Nakayama K."/>
        </authorList>
    </citation>
    <scope>NUCLEOTIDE SEQUENCE</scope>
</reference>
<dbReference type="InterPro" id="IPR001878">
    <property type="entry name" value="Znf_CCHC"/>
</dbReference>
<keyword evidence="1" id="KW-0645">Protease</keyword>
<comment type="caution">
    <text evidence="6">The sequence shown here is derived from an EMBL/GenBank/DDBJ whole genome shotgun (WGS) entry which is preliminary data.</text>
</comment>
<evidence type="ECO:0000256" key="2">
    <source>
        <dbReference type="PROSITE-ProRule" id="PRU00047"/>
    </source>
</evidence>
<evidence type="ECO:0000313" key="6">
    <source>
        <dbReference type="EMBL" id="GEU59372.1"/>
    </source>
</evidence>
<evidence type="ECO:0000259" key="5">
    <source>
        <dbReference type="PROSITE" id="PS50994"/>
    </source>
</evidence>
<protein>
    <submittedName>
        <fullName evidence="6">Retrovirus-related Pol polyprotein from transposon TNT 1-94</fullName>
    </submittedName>
</protein>
<dbReference type="Pfam" id="PF00665">
    <property type="entry name" value="rve"/>
    <property type="match status" value="1"/>
</dbReference>
<dbReference type="InterPro" id="IPR036397">
    <property type="entry name" value="RNaseH_sf"/>
</dbReference>
<dbReference type="GO" id="GO:0015074">
    <property type="term" value="P:DNA integration"/>
    <property type="evidence" value="ECO:0007669"/>
    <property type="project" value="InterPro"/>
</dbReference>
<keyword evidence="2" id="KW-0479">Metal-binding</keyword>
<keyword evidence="1" id="KW-0378">Hydrolase</keyword>
<dbReference type="InterPro" id="IPR001584">
    <property type="entry name" value="Integrase_cat-core"/>
</dbReference>
<name>A0A6L2LFL5_TANCI</name>
<proteinExistence type="predicted"/>
<feature type="domain" description="CCHC-type" evidence="4">
    <location>
        <begin position="384"/>
        <end position="400"/>
    </location>
</feature>
<dbReference type="InterPro" id="IPR039537">
    <property type="entry name" value="Retrotran_Ty1/copia-like"/>
</dbReference>
<dbReference type="Gene3D" id="4.10.60.10">
    <property type="entry name" value="Zinc finger, CCHC-type"/>
    <property type="match status" value="1"/>
</dbReference>
<dbReference type="EMBL" id="BKCJ010004160">
    <property type="protein sequence ID" value="GEU59372.1"/>
    <property type="molecule type" value="Genomic_DNA"/>
</dbReference>
<dbReference type="Pfam" id="PF22936">
    <property type="entry name" value="Pol_BBD"/>
    <property type="match status" value="1"/>
</dbReference>
<dbReference type="GO" id="GO:0008270">
    <property type="term" value="F:zinc ion binding"/>
    <property type="evidence" value="ECO:0007669"/>
    <property type="project" value="UniProtKB-KW"/>
</dbReference>
<feature type="region of interest" description="Disordered" evidence="3">
    <location>
        <begin position="1"/>
        <end position="28"/>
    </location>
</feature>
<accession>A0A6L2LFL5</accession>
<keyword evidence="2" id="KW-0863">Zinc-finger</keyword>
<keyword evidence="2" id="KW-0862">Zinc</keyword>
<dbReference type="PROSITE" id="PS50158">
    <property type="entry name" value="ZF_CCHC"/>
    <property type="match status" value="1"/>
</dbReference>
<dbReference type="SUPFAM" id="SSF53098">
    <property type="entry name" value="Ribonuclease H-like"/>
    <property type="match status" value="1"/>
</dbReference>
<evidence type="ECO:0000256" key="1">
    <source>
        <dbReference type="ARBA" id="ARBA00022670"/>
    </source>
</evidence>
<organism evidence="6">
    <name type="scientific">Tanacetum cinerariifolium</name>
    <name type="common">Dalmatian daisy</name>
    <name type="synonym">Chrysanthemum cinerariifolium</name>
    <dbReference type="NCBI Taxonomy" id="118510"/>
    <lineage>
        <taxon>Eukaryota</taxon>
        <taxon>Viridiplantae</taxon>
        <taxon>Streptophyta</taxon>
        <taxon>Embryophyta</taxon>
        <taxon>Tracheophyta</taxon>
        <taxon>Spermatophyta</taxon>
        <taxon>Magnoliopsida</taxon>
        <taxon>eudicotyledons</taxon>
        <taxon>Gunneridae</taxon>
        <taxon>Pentapetalae</taxon>
        <taxon>asterids</taxon>
        <taxon>campanulids</taxon>
        <taxon>Asterales</taxon>
        <taxon>Asteraceae</taxon>
        <taxon>Asteroideae</taxon>
        <taxon>Anthemideae</taxon>
        <taxon>Anthemidinae</taxon>
        <taxon>Tanacetum</taxon>
    </lineage>
</organism>
<dbReference type="PANTHER" id="PTHR42648">
    <property type="entry name" value="TRANSPOSASE, PUTATIVE-RELATED"/>
    <property type="match status" value="1"/>
</dbReference>
<dbReference type="InterPro" id="IPR012337">
    <property type="entry name" value="RNaseH-like_sf"/>
</dbReference>
<dbReference type="InterPro" id="IPR054722">
    <property type="entry name" value="PolX-like_BBD"/>
</dbReference>
<dbReference type="InterPro" id="IPR057670">
    <property type="entry name" value="SH3_retrovirus"/>
</dbReference>
<feature type="domain" description="Integrase catalytic" evidence="5">
    <location>
        <begin position="806"/>
        <end position="976"/>
    </location>
</feature>
<dbReference type="AlphaFoldDB" id="A0A6L2LFL5"/>
<dbReference type="PANTHER" id="PTHR42648:SF32">
    <property type="entry name" value="RIBONUCLEASE H-LIKE DOMAIN, GAG-PRE-INTEGRASE DOMAIN PROTEIN-RELATED"/>
    <property type="match status" value="1"/>
</dbReference>
<feature type="region of interest" description="Disordered" evidence="3">
    <location>
        <begin position="599"/>
        <end position="629"/>
    </location>
</feature>
<evidence type="ECO:0000259" key="4">
    <source>
        <dbReference type="PROSITE" id="PS50158"/>
    </source>
</evidence>
<sequence>MQDVKRRGKGKEGDPKNVNTNPPSPPDPSISFIIEKVCMLNSFLESINLVPRSSDTKFVCVKDNDGDDISSIIDPRLSQVVLENPFVEISNMTYDLSLGVVKFTDETDEIAYAFGGYTRDLGSFGEETNNITTLRRSGFKNCSQSLEKASQFLATPSDHTRDGVRKVMTASERSRLKRNPRRFGKATASQNLRCRMRTGLSLRRFVLILVKKDMCLNNTLKEKAKKTGRIAAQVNSGFDEHFNRDSPFDIGYENEVGMNQGGNFSPSPSPQYGSIHPTQQYSTIYPSTPTYPSASYPNVYTFTVHQDVCPQPQSIPQIKHTVSIVNQQTHLAKFSQIDSGLAVPVFKQGHDPIDVISVYCRHISNSANTLGTRERTLGQQRVVKCFNCQREGHMTRHCTEPKMKRDDPSIAEGPVTPTVITNNVVYQADDFDAYDSDCDDITTAKVSLIANLSRYDSDVLSETYKQLYDSIKPIRVYAKEHSEALIDQLNKKSVENSDLNAQLQEKVFVISALKSDLDKLKGKDIVDNAARVSNATTIAPGKYKLDPVILAPRDKNNRETHIYCLKHTMEQVDILRKIVEQAKSLNTLDNESYTACKSKPIGNKKNDKILQPSSSNIKNKVEAQPRKANKKNHVVEPIYDANVKHTLLNANPQLIYVKLPRKKTTHRSAETPKPKLRVYSQRHKQVKNVSLSTKAKIVESKISNNSEPKHSWGSNATGDRSKLTNFVYKFLGTVKFDSNQIAKIIGYGDYQIRNVTISRVYYVEGLGHNLFSVGQFCDSDLEVAFRKHTCFIRDLEGKRNNHINLNLKTPISKKLYLLHMDLCGPMRIASVNRRKYILVIVDDYSRFTWINFLASKYEAPNFIIKFMKIIQVRLNATVRNIRTDNGTEFINQTLHSYYKSDGISHETSVVRTPQQNGVVERRNCTLVEGARTMLIYAKAPLFLWAEAVATACYTQNLSIICRHHGKTPYELLHNRKPDLSYLHVFGALCYPTNDSENLGKLQAKPDIGIFIGYAPKKKAYRIYNRHTRKIIETIHVDFDELTAMVSEQTGLEPALYEMTPATPSSGLVPNPTPLLGIKCSNVFSLLDFALLHEDKICSESKTRVCYI</sequence>
<dbReference type="Pfam" id="PF25597">
    <property type="entry name" value="SH3_retrovirus"/>
    <property type="match status" value="1"/>
</dbReference>
<dbReference type="GO" id="GO:0003676">
    <property type="term" value="F:nucleic acid binding"/>
    <property type="evidence" value="ECO:0007669"/>
    <property type="project" value="InterPro"/>
</dbReference>
<dbReference type="SUPFAM" id="SSF57756">
    <property type="entry name" value="Retrovirus zinc finger-like domains"/>
    <property type="match status" value="1"/>
</dbReference>
<dbReference type="PROSITE" id="PS50994">
    <property type="entry name" value="INTEGRASE"/>
    <property type="match status" value="1"/>
</dbReference>
<dbReference type="GO" id="GO:0006508">
    <property type="term" value="P:proteolysis"/>
    <property type="evidence" value="ECO:0007669"/>
    <property type="project" value="UniProtKB-KW"/>
</dbReference>